<gene>
    <name evidence="4" type="ORF">EK0264_12255</name>
</gene>
<evidence type="ECO:0000259" key="3">
    <source>
        <dbReference type="Pfam" id="PF07158"/>
    </source>
</evidence>
<organism evidence="4 5">
    <name type="scientific">Epidermidibacterium keratini</name>
    <dbReference type="NCBI Taxonomy" id="1891644"/>
    <lineage>
        <taxon>Bacteria</taxon>
        <taxon>Bacillati</taxon>
        <taxon>Actinomycetota</taxon>
        <taxon>Actinomycetes</taxon>
        <taxon>Sporichthyales</taxon>
        <taxon>Sporichthyaceae</taxon>
        <taxon>Epidermidibacterium</taxon>
    </lineage>
</organism>
<feature type="transmembrane region" description="Helical" evidence="2">
    <location>
        <begin position="49"/>
        <end position="70"/>
    </location>
</feature>
<feature type="compositionally biased region" description="Basic and acidic residues" evidence="1">
    <location>
        <begin position="227"/>
        <end position="240"/>
    </location>
</feature>
<dbReference type="KEGG" id="eke:EK0264_12255"/>
<keyword evidence="2" id="KW-1133">Transmembrane helix</keyword>
<feature type="transmembrane region" description="Helical" evidence="2">
    <location>
        <begin position="256"/>
        <end position="276"/>
    </location>
</feature>
<keyword evidence="2" id="KW-0812">Transmembrane</keyword>
<feature type="domain" description="Dicarboxylate carrier MatC N-terminal" evidence="3">
    <location>
        <begin position="1"/>
        <end position="147"/>
    </location>
</feature>
<dbReference type="EMBL" id="CP047156">
    <property type="protein sequence ID" value="QHC00982.1"/>
    <property type="molecule type" value="Genomic_DNA"/>
</dbReference>
<dbReference type="Proteomes" id="UP000463857">
    <property type="component" value="Chromosome"/>
</dbReference>
<feature type="transmembrane region" description="Helical" evidence="2">
    <location>
        <begin position="283"/>
        <end position="300"/>
    </location>
</feature>
<feature type="transmembrane region" description="Helical" evidence="2">
    <location>
        <begin position="91"/>
        <end position="113"/>
    </location>
</feature>
<evidence type="ECO:0000256" key="1">
    <source>
        <dbReference type="SAM" id="MobiDB-lite"/>
    </source>
</evidence>
<reference evidence="4 5" key="1">
    <citation type="journal article" date="2018" name="Int. J. Syst. Evol. Microbiol.">
        <title>Epidermidibacterium keratini gen. nov., sp. nov., a member of the family Sporichthyaceae, isolated from keratin epidermis.</title>
        <authorList>
            <person name="Lee D.G."/>
            <person name="Trujillo M.E."/>
            <person name="Kang S."/>
            <person name="Nam J.J."/>
            <person name="Kim Y.J."/>
        </authorList>
    </citation>
    <scope>NUCLEOTIDE SEQUENCE [LARGE SCALE GENOMIC DNA]</scope>
    <source>
        <strain evidence="4 5">EPI-7</strain>
    </source>
</reference>
<dbReference type="RefSeq" id="WP_159546003.1">
    <property type="nucleotide sequence ID" value="NZ_CP047156.1"/>
</dbReference>
<protein>
    <submittedName>
        <fullName evidence="4">C4-dicarboxylate ABC transporter</fullName>
    </submittedName>
</protein>
<accession>A0A7L4YPN6</accession>
<feature type="transmembrane region" description="Helical" evidence="2">
    <location>
        <begin position="312"/>
        <end position="333"/>
    </location>
</feature>
<feature type="transmembrane region" description="Helical" evidence="2">
    <location>
        <begin position="133"/>
        <end position="159"/>
    </location>
</feature>
<keyword evidence="5" id="KW-1185">Reference proteome</keyword>
<feature type="transmembrane region" description="Helical" evidence="2">
    <location>
        <begin position="390"/>
        <end position="417"/>
    </location>
</feature>
<feature type="transmembrane region" description="Helical" evidence="2">
    <location>
        <begin position="171"/>
        <end position="193"/>
    </location>
</feature>
<dbReference type="InParanoid" id="A0A7L4YPN6"/>
<sequence length="455" mass="47384">MDLDLIAIAILVVLFAAAAIRDVHLGVVTLPAAFGVGIWLAKISLDEIFAGFPVSILILLVGVTYFFGIAQVNGTIDRLVEAALRKVGNRAVLIPLVFFGLTMGISAMGSPLAGLVTAPVAMPLAKRFKIDPMLMALAVGCGLSAGGFAPTSLFGIVTYGTARDADIPMSAITLFLIALVVNLMLFAVAFFMFGGPKLLRQKGDFADDIERTTPSFTTSYAGGTGRPKGERYEPEEDGKPVRTIADETPDNKLSGIHWLTVGFMVLLIALVVVLSLMGKEPDIGVLCFALAAVLAFIRPADGKAAIGKIDWSTAMLVGGIITYVSVLQAMGAVDTLGEYAAKVGAPIVAAFVICLIGGLVSAFASTTGILAALVPLAIPLVAAENIPGWAIISALGVCSSIVDVSPFSTVGATLTATTPADQRERVTHLLTRWGLSMIVIGPVLLVFGLVWPSSL</sequence>
<dbReference type="Pfam" id="PF07158">
    <property type="entry name" value="MatC_N"/>
    <property type="match status" value="1"/>
</dbReference>
<feature type="region of interest" description="Disordered" evidence="1">
    <location>
        <begin position="214"/>
        <end position="245"/>
    </location>
</feature>
<feature type="transmembrane region" description="Helical" evidence="2">
    <location>
        <begin position="345"/>
        <end position="378"/>
    </location>
</feature>
<dbReference type="InterPro" id="IPR009827">
    <property type="entry name" value="MatC_N"/>
</dbReference>
<evidence type="ECO:0000313" key="5">
    <source>
        <dbReference type="Proteomes" id="UP000463857"/>
    </source>
</evidence>
<proteinExistence type="predicted"/>
<dbReference type="OrthoDB" id="8738207at2"/>
<evidence type="ECO:0000256" key="2">
    <source>
        <dbReference type="SAM" id="Phobius"/>
    </source>
</evidence>
<dbReference type="AlphaFoldDB" id="A0A7L4YPN6"/>
<name>A0A7L4YPN6_9ACTN</name>
<feature type="transmembrane region" description="Helical" evidence="2">
    <location>
        <begin position="429"/>
        <end position="451"/>
    </location>
</feature>
<keyword evidence="2" id="KW-0472">Membrane</keyword>
<evidence type="ECO:0000313" key="4">
    <source>
        <dbReference type="EMBL" id="QHC00982.1"/>
    </source>
</evidence>